<feature type="non-terminal residue" evidence="2">
    <location>
        <position position="139"/>
    </location>
</feature>
<organism evidence="2">
    <name type="scientific">mine drainage metagenome</name>
    <dbReference type="NCBI Taxonomy" id="410659"/>
    <lineage>
        <taxon>unclassified sequences</taxon>
        <taxon>metagenomes</taxon>
        <taxon>ecological metagenomes</taxon>
    </lineage>
</organism>
<accession>T1AMS5</accession>
<dbReference type="AlphaFoldDB" id="T1AMS5"/>
<proteinExistence type="predicted"/>
<dbReference type="EMBL" id="AUZY01005653">
    <property type="protein sequence ID" value="EQD57793.1"/>
    <property type="molecule type" value="Genomic_DNA"/>
</dbReference>
<protein>
    <submittedName>
        <fullName evidence="2">Transposase IS66</fullName>
    </submittedName>
</protein>
<evidence type="ECO:0000313" key="2">
    <source>
        <dbReference type="EMBL" id="EQD57793.1"/>
    </source>
</evidence>
<dbReference type="Pfam" id="PF03050">
    <property type="entry name" value="DDE_Tnp_IS66"/>
    <property type="match status" value="1"/>
</dbReference>
<reference evidence="2" key="2">
    <citation type="journal article" date="2014" name="ISME J.">
        <title>Microbial stratification in low pH oxic and suboxic macroscopic growths along an acid mine drainage.</title>
        <authorList>
            <person name="Mendez-Garcia C."/>
            <person name="Mesa V."/>
            <person name="Sprenger R.R."/>
            <person name="Richter M."/>
            <person name="Diez M.S."/>
            <person name="Solano J."/>
            <person name="Bargiela R."/>
            <person name="Golyshina O.V."/>
            <person name="Manteca A."/>
            <person name="Ramos J.L."/>
            <person name="Gallego J.R."/>
            <person name="Llorente I."/>
            <person name="Martins Dos Santos V.A."/>
            <person name="Jensen O.N."/>
            <person name="Pelaez A.I."/>
            <person name="Sanchez J."/>
            <person name="Ferrer M."/>
        </authorList>
    </citation>
    <scope>NUCLEOTIDE SEQUENCE</scope>
</reference>
<dbReference type="InterPro" id="IPR004291">
    <property type="entry name" value="Transposase_IS66_central"/>
</dbReference>
<comment type="caution">
    <text evidence="2">The sequence shown here is derived from an EMBL/GenBank/DDBJ whole genome shotgun (WGS) entry which is preliminary data.</text>
</comment>
<reference evidence="2" key="1">
    <citation type="submission" date="2013-08" db="EMBL/GenBank/DDBJ databases">
        <authorList>
            <person name="Mendez C."/>
            <person name="Richter M."/>
            <person name="Ferrer M."/>
            <person name="Sanchez J."/>
        </authorList>
    </citation>
    <scope>NUCLEOTIDE SEQUENCE</scope>
</reference>
<feature type="domain" description="Transposase IS66 central" evidence="1">
    <location>
        <begin position="14"/>
        <end position="118"/>
    </location>
</feature>
<gene>
    <name evidence="2" type="ORF">B1B_08640</name>
</gene>
<evidence type="ECO:0000259" key="1">
    <source>
        <dbReference type="Pfam" id="PF03050"/>
    </source>
</evidence>
<sequence>MRAAASAKALGPWADAWLADIAAMYRAWHARRDGTDDGSALLAAIGAMRARLDAQVAGAESLVPRAYKVITMIDTHWDGLVTFASHPQIAPDNNSAERALRPEVLLRKNCGGSGAPWAYVFGEAGGSWGRVSWWRLRAP</sequence>
<name>T1AMS5_9ZZZZ</name>